<dbReference type="Proteomes" id="UP001295423">
    <property type="component" value="Unassembled WGS sequence"/>
</dbReference>
<name>A0AAD2G6T5_9STRA</name>
<feature type="region of interest" description="Disordered" evidence="1">
    <location>
        <begin position="102"/>
        <end position="203"/>
    </location>
</feature>
<sequence>MGSSAKSIASEKSNESMSAKIRAAKMAKKRIEGVLEKKMRLASMLNRRAFLRRFGSSMSMEATLDSMEMELSSFEKAIGREILGPSADGKLPFSFDLAARKGSDQNKKTAGEKESRNLHADEGENQETLSVQSKSNETLGSTHGNQSVTTRKASNLVSSNRVYSLPEVDENDESDHSGYSDSDSSVSDDEESAVAPQIEYKESNVDINTSGPFRWYDRFVREGDFCIDYACRVIECDPTATYANAQLAVAGFTHLEGTGEVEPEEVQAKEEKLEEEKPKKRKSWFRGVPGLNKKGATTIELKNADAALEDLTDSDSWSSEEEIAVIDKSKLLSSSPEEYFATIGAAGASRRKKKSSNRAGDKDKEEVSRIERAGRVMCEV</sequence>
<dbReference type="EMBL" id="CAKOGP040002202">
    <property type="protein sequence ID" value="CAJ1965135.1"/>
    <property type="molecule type" value="Genomic_DNA"/>
</dbReference>
<organism evidence="2 3">
    <name type="scientific">Cylindrotheca closterium</name>
    <dbReference type="NCBI Taxonomy" id="2856"/>
    <lineage>
        <taxon>Eukaryota</taxon>
        <taxon>Sar</taxon>
        <taxon>Stramenopiles</taxon>
        <taxon>Ochrophyta</taxon>
        <taxon>Bacillariophyta</taxon>
        <taxon>Bacillariophyceae</taxon>
        <taxon>Bacillariophycidae</taxon>
        <taxon>Bacillariales</taxon>
        <taxon>Bacillariaceae</taxon>
        <taxon>Cylindrotheca</taxon>
    </lineage>
</organism>
<dbReference type="AlphaFoldDB" id="A0AAD2G6T5"/>
<feature type="region of interest" description="Disordered" evidence="1">
    <location>
        <begin position="344"/>
        <end position="370"/>
    </location>
</feature>
<keyword evidence="3" id="KW-1185">Reference proteome</keyword>
<evidence type="ECO:0000313" key="3">
    <source>
        <dbReference type="Proteomes" id="UP001295423"/>
    </source>
</evidence>
<feature type="compositionally biased region" description="Polar residues" evidence="1">
    <location>
        <begin position="126"/>
        <end position="162"/>
    </location>
</feature>
<proteinExistence type="predicted"/>
<feature type="region of interest" description="Disordered" evidence="1">
    <location>
        <begin position="1"/>
        <end position="21"/>
    </location>
</feature>
<feature type="compositionally biased region" description="Polar residues" evidence="1">
    <location>
        <begin position="1"/>
        <end position="11"/>
    </location>
</feature>
<comment type="caution">
    <text evidence="2">The sequence shown here is derived from an EMBL/GenBank/DDBJ whole genome shotgun (WGS) entry which is preliminary data.</text>
</comment>
<reference evidence="2" key="1">
    <citation type="submission" date="2023-08" db="EMBL/GenBank/DDBJ databases">
        <authorList>
            <person name="Audoor S."/>
            <person name="Bilcke G."/>
        </authorList>
    </citation>
    <scope>NUCLEOTIDE SEQUENCE</scope>
</reference>
<protein>
    <submittedName>
        <fullName evidence="2">Uncharacterized protein</fullName>
    </submittedName>
</protein>
<feature type="compositionally biased region" description="Basic and acidic residues" evidence="1">
    <location>
        <begin position="359"/>
        <end position="370"/>
    </location>
</feature>
<accession>A0AAD2G6T5</accession>
<evidence type="ECO:0000256" key="1">
    <source>
        <dbReference type="SAM" id="MobiDB-lite"/>
    </source>
</evidence>
<evidence type="ECO:0000313" key="2">
    <source>
        <dbReference type="EMBL" id="CAJ1965135.1"/>
    </source>
</evidence>
<feature type="compositionally biased region" description="Basic and acidic residues" evidence="1">
    <location>
        <begin position="102"/>
        <end position="122"/>
    </location>
</feature>
<gene>
    <name evidence="2" type="ORF">CYCCA115_LOCUS20965</name>
</gene>